<evidence type="ECO:0000313" key="3">
    <source>
        <dbReference type="Proteomes" id="UP000182798"/>
    </source>
</evidence>
<feature type="transmembrane region" description="Helical" evidence="1">
    <location>
        <begin position="93"/>
        <end position="111"/>
    </location>
</feature>
<evidence type="ECO:0000313" key="2">
    <source>
        <dbReference type="EMBL" id="OJA03136.1"/>
    </source>
</evidence>
<keyword evidence="1" id="KW-0812">Transmembrane</keyword>
<dbReference type="Proteomes" id="UP000182798">
    <property type="component" value="Unassembled WGS sequence"/>
</dbReference>
<sequence length="113" mass="12740">KEAVVITFSNRIGYLSCGSGTYIDNVGIYGYIFIDASACYLYAVRGMDKLSNKNMVIIKALHLDININQRPTFIQHPCLKQGLTIGAKKWKGWFDFDVWYIGALGLFLLGLRL</sequence>
<keyword evidence="1" id="KW-1133">Transmembrane helix</keyword>
<reference evidence="3" key="1">
    <citation type="submission" date="2016-09" db="EMBL/GenBank/DDBJ databases">
        <title>Genome Sequence of Bathymodiolus thermophilus sulfur-oxidizing gill endosymbiont.</title>
        <authorList>
            <person name="Ponnudurai R."/>
            <person name="Kleiner M."/>
            <person name="Sayavedra L."/>
            <person name="Thuermer A."/>
            <person name="Felbeck H."/>
            <person name="Schlueter R."/>
            <person name="Schweder T."/>
            <person name="Markert S."/>
        </authorList>
    </citation>
    <scope>NUCLEOTIDE SEQUENCE [LARGE SCALE GENOMIC DNA]</scope>
    <source>
        <strain evidence="3">BAT/CrabSpa'14</strain>
    </source>
</reference>
<name>A0A1J8PQ79_9GAMM</name>
<organism evidence="2 3">
    <name type="scientific">Bathymodiolus thermophilus thioautotrophic gill symbiont</name>
    <dbReference type="NCBI Taxonomy" id="2360"/>
    <lineage>
        <taxon>Bacteria</taxon>
        <taxon>Pseudomonadati</taxon>
        <taxon>Pseudomonadota</taxon>
        <taxon>Gammaproteobacteria</taxon>
        <taxon>sulfur-oxidizing symbionts</taxon>
    </lineage>
</organism>
<proteinExistence type="predicted"/>
<feature type="non-terminal residue" evidence="2">
    <location>
        <position position="1"/>
    </location>
</feature>
<dbReference type="AlphaFoldDB" id="A0A1J8PQ79"/>
<keyword evidence="1" id="KW-0472">Membrane</keyword>
<accession>A0A1J8PQ79</accession>
<gene>
    <name evidence="2" type="ORF">BGC33_01850</name>
</gene>
<dbReference type="RefSeq" id="WP_158009490.1">
    <property type="nucleotide sequence ID" value="NZ_MIQH01001030.1"/>
</dbReference>
<protein>
    <submittedName>
        <fullName evidence="2">Uncharacterized protein</fullName>
    </submittedName>
</protein>
<comment type="caution">
    <text evidence="2">The sequence shown here is derived from an EMBL/GenBank/DDBJ whole genome shotgun (WGS) entry which is preliminary data.</text>
</comment>
<dbReference type="EMBL" id="MIQH01001030">
    <property type="protein sequence ID" value="OJA03136.1"/>
    <property type="molecule type" value="Genomic_DNA"/>
</dbReference>
<evidence type="ECO:0000256" key="1">
    <source>
        <dbReference type="SAM" id="Phobius"/>
    </source>
</evidence>